<dbReference type="AlphaFoldDB" id="A0A6A3N5L0"/>
<proteinExistence type="predicted"/>
<feature type="compositionally biased region" description="Pro residues" evidence="2">
    <location>
        <begin position="310"/>
        <end position="327"/>
    </location>
</feature>
<feature type="compositionally biased region" description="Polar residues" evidence="2">
    <location>
        <begin position="296"/>
        <end position="307"/>
    </location>
</feature>
<feature type="region of interest" description="Disordered" evidence="2">
    <location>
        <begin position="245"/>
        <end position="266"/>
    </location>
</feature>
<reference evidence="3 4" key="1">
    <citation type="submission" date="2018-09" db="EMBL/GenBank/DDBJ databases">
        <title>Genomic investigation of the strawberry pathogen Phytophthora fragariae indicates pathogenicity is determined by transcriptional variation in three key races.</title>
        <authorList>
            <person name="Adams T.M."/>
            <person name="Armitage A.D."/>
            <person name="Sobczyk M.K."/>
            <person name="Bates H.J."/>
            <person name="Dunwell J.M."/>
            <person name="Nellist C.F."/>
            <person name="Harrison R.J."/>
        </authorList>
    </citation>
    <scope>NUCLEOTIDE SEQUENCE [LARGE SCALE GENOMIC DNA]</scope>
    <source>
        <strain evidence="3 4">SCRP249</strain>
    </source>
</reference>
<name>A0A6A3N5L0_9STRA</name>
<feature type="region of interest" description="Disordered" evidence="2">
    <location>
        <begin position="292"/>
        <end position="457"/>
    </location>
</feature>
<gene>
    <name evidence="3" type="ORF">PR001_g7844</name>
</gene>
<feature type="compositionally biased region" description="Pro residues" evidence="2">
    <location>
        <begin position="359"/>
        <end position="369"/>
    </location>
</feature>
<evidence type="ECO:0000313" key="4">
    <source>
        <dbReference type="Proteomes" id="UP000429607"/>
    </source>
</evidence>
<dbReference type="EMBL" id="QXFV01000401">
    <property type="protein sequence ID" value="KAE9038687.1"/>
    <property type="molecule type" value="Genomic_DNA"/>
</dbReference>
<comment type="caution">
    <text evidence="3">The sequence shown here is derived from an EMBL/GenBank/DDBJ whole genome shotgun (WGS) entry which is preliminary data.</text>
</comment>
<feature type="coiled-coil region" evidence="1">
    <location>
        <begin position="81"/>
        <end position="108"/>
    </location>
</feature>
<feature type="compositionally biased region" description="Basic residues" evidence="2">
    <location>
        <begin position="330"/>
        <end position="339"/>
    </location>
</feature>
<accession>A0A6A3N5L0</accession>
<evidence type="ECO:0000256" key="1">
    <source>
        <dbReference type="SAM" id="Coils"/>
    </source>
</evidence>
<organism evidence="3 4">
    <name type="scientific">Phytophthora rubi</name>
    <dbReference type="NCBI Taxonomy" id="129364"/>
    <lineage>
        <taxon>Eukaryota</taxon>
        <taxon>Sar</taxon>
        <taxon>Stramenopiles</taxon>
        <taxon>Oomycota</taxon>
        <taxon>Peronosporomycetes</taxon>
        <taxon>Peronosporales</taxon>
        <taxon>Peronosporaceae</taxon>
        <taxon>Phytophthora</taxon>
    </lineage>
</organism>
<sequence>MANQDEVRAASLSGPLSSSTASASALKLPLLFTARPGNVGVQIDAHRAMNLFSHPRSVKFTSQFHGFMYENGSLENYSRVVERTAQRARLVQDKLEKLRAREQSLLEDEAKRKQRRIQREAARQRRMWQMHQAVKRADERAREDAAAVAVQRVIRGALARQVTRVLRSVRKTNEAASMLQQALKTFVCRQQLLRERERRSREAEARRELEMHSAAAVLQRQARKRLKELQEARVRAALAACAEVEESEDEVALPKPRKRPASAEELTSEEKIIVEALSRGISLDILFSDEEDSESALPTNSTSSSGSLPVEPPTSPIKILPQPPPPKSTAVRRPRRPMSIKRVGGGYRTKLLPYDTTEPSPPKPTPSNPTPVTTRTSCGRTWPHGGPPAGGTSVSEEFLRHSRRSPTFPKPAISPRLLASTHSARGTSTKSDTDELRAASPPKISPYAIPQRLPPSR</sequence>
<protein>
    <submittedName>
        <fullName evidence="3">Uncharacterized protein</fullName>
    </submittedName>
</protein>
<feature type="compositionally biased region" description="Polar residues" evidence="2">
    <location>
        <begin position="420"/>
        <end position="430"/>
    </location>
</feature>
<evidence type="ECO:0000313" key="3">
    <source>
        <dbReference type="EMBL" id="KAE9038687.1"/>
    </source>
</evidence>
<evidence type="ECO:0000256" key="2">
    <source>
        <dbReference type="SAM" id="MobiDB-lite"/>
    </source>
</evidence>
<keyword evidence="1" id="KW-0175">Coiled coil</keyword>
<dbReference type="Proteomes" id="UP000429607">
    <property type="component" value="Unassembled WGS sequence"/>
</dbReference>
<dbReference type="PROSITE" id="PS50096">
    <property type="entry name" value="IQ"/>
    <property type="match status" value="1"/>
</dbReference>